<evidence type="ECO:0000256" key="8">
    <source>
        <dbReference type="ARBA" id="ARBA00023157"/>
    </source>
</evidence>
<dbReference type="InterPro" id="IPR037055">
    <property type="entry name" value="MHC_I-like_Ag-recog_sf"/>
</dbReference>
<dbReference type="SUPFAM" id="SSF54452">
    <property type="entry name" value="MHC antigen-recognition domain"/>
    <property type="match status" value="1"/>
</dbReference>
<dbReference type="InterPro" id="IPR013783">
    <property type="entry name" value="Ig-like_fold"/>
</dbReference>
<dbReference type="GO" id="GO:0009897">
    <property type="term" value="C:external side of plasma membrane"/>
    <property type="evidence" value="ECO:0007669"/>
    <property type="project" value="TreeGrafter"/>
</dbReference>
<dbReference type="Gene3D" id="2.60.40.10">
    <property type="entry name" value="Immunoglobulins"/>
    <property type="match status" value="1"/>
</dbReference>
<dbReference type="SUPFAM" id="SSF48726">
    <property type="entry name" value="Immunoglobulin"/>
    <property type="match status" value="1"/>
</dbReference>
<evidence type="ECO:0000256" key="7">
    <source>
        <dbReference type="ARBA" id="ARBA00023136"/>
    </source>
</evidence>
<dbReference type="Pfam" id="PF07654">
    <property type="entry name" value="C1-set"/>
    <property type="match status" value="1"/>
</dbReference>
<dbReference type="InterPro" id="IPR011161">
    <property type="entry name" value="MHC_I-like_Ag-recog"/>
</dbReference>
<dbReference type="Gene3D" id="3.30.500.10">
    <property type="entry name" value="MHC class I-like antigen recognition-like"/>
    <property type="match status" value="1"/>
</dbReference>
<dbReference type="GO" id="GO:0005615">
    <property type="term" value="C:extracellular space"/>
    <property type="evidence" value="ECO:0007669"/>
    <property type="project" value="TreeGrafter"/>
</dbReference>
<evidence type="ECO:0000259" key="12">
    <source>
        <dbReference type="PROSITE" id="PS50835"/>
    </source>
</evidence>
<dbReference type="PROSITE" id="PS50835">
    <property type="entry name" value="IG_LIKE"/>
    <property type="match status" value="1"/>
</dbReference>
<keyword evidence="2" id="KW-0490">MHC I</keyword>
<protein>
    <submittedName>
        <fullName evidence="13">HA1F protein</fullName>
    </submittedName>
</protein>
<evidence type="ECO:0000313" key="14">
    <source>
        <dbReference type="Proteomes" id="UP000571324"/>
    </source>
</evidence>
<dbReference type="OrthoDB" id="8936120at2759"/>
<dbReference type="InterPro" id="IPR036179">
    <property type="entry name" value="Ig-like_dom_sf"/>
</dbReference>
<dbReference type="InterPro" id="IPR011162">
    <property type="entry name" value="MHC_I/II-like_Ag-recog"/>
</dbReference>
<dbReference type="GO" id="GO:0002474">
    <property type="term" value="P:antigen processing and presentation of peptide antigen via MHC class I"/>
    <property type="evidence" value="ECO:0007669"/>
    <property type="project" value="UniProtKB-KW"/>
</dbReference>
<dbReference type="InterPro" id="IPR001039">
    <property type="entry name" value="MHC_I_a_a1/a2"/>
</dbReference>
<comment type="similarity">
    <text evidence="10">Belongs to the MHC class I family.</text>
</comment>
<dbReference type="CDD" id="cd07698">
    <property type="entry name" value="IgC1_MHC_I_alpha3"/>
    <property type="match status" value="1"/>
</dbReference>
<dbReference type="GO" id="GO:0042612">
    <property type="term" value="C:MHC class I protein complex"/>
    <property type="evidence" value="ECO:0007669"/>
    <property type="project" value="UniProtKB-KW"/>
</dbReference>
<dbReference type="SMART" id="SM00407">
    <property type="entry name" value="IGc1"/>
    <property type="match status" value="1"/>
</dbReference>
<feature type="non-terminal residue" evidence="13">
    <location>
        <position position="1"/>
    </location>
</feature>
<sequence>VLHSLHYLDVTVSEPSLGVPQFMEIGYLDGIPITRYDSERGRMEPQTPWMAAGAEPEYWDSETRRSERYQHVDAWNLDILRERYNQSGGLHTLQLIFGCDLLSDGSIHGSYRYGYDGRDFLSFKLGSRSFVAADGAAQITKRRWEHEGIVAEEWTNYLQHTCVDALQRFFGYGREELERKEPPDVHVSGKVEHGILTLSCHAFGFYPSTIEINWLKGNEVWDQETQWNGVVPNTDGTFHTRASIKAQPEEQEQYRCRVEHSGMLEPGIFVWEPESSGNLILVVAVSIIAAIVVIVIGFVIWKFRSG</sequence>
<keyword evidence="7 11" id="KW-0472">Membrane</keyword>
<keyword evidence="5" id="KW-0391">Immunity</keyword>
<dbReference type="FunFam" id="2.60.40.10:FF:000204">
    <property type="entry name" value="Major histocompatibility complex, class I-related protein"/>
    <property type="match status" value="1"/>
</dbReference>
<dbReference type="FunFam" id="3.30.500.10:FF:000001">
    <property type="entry name" value="H-2 class I histocompatibility antigen, alpha chain"/>
    <property type="match status" value="1"/>
</dbReference>
<feature type="non-terminal residue" evidence="13">
    <location>
        <position position="306"/>
    </location>
</feature>
<accession>A0A7K6DAL3</accession>
<evidence type="ECO:0000256" key="10">
    <source>
        <dbReference type="RuleBase" id="RU004439"/>
    </source>
</evidence>
<dbReference type="GO" id="GO:0006955">
    <property type="term" value="P:immune response"/>
    <property type="evidence" value="ECO:0007669"/>
    <property type="project" value="TreeGrafter"/>
</dbReference>
<evidence type="ECO:0000256" key="4">
    <source>
        <dbReference type="ARBA" id="ARBA00022729"/>
    </source>
</evidence>
<evidence type="ECO:0000256" key="3">
    <source>
        <dbReference type="ARBA" id="ARBA00022692"/>
    </source>
</evidence>
<evidence type="ECO:0000256" key="2">
    <source>
        <dbReference type="ARBA" id="ARBA00022451"/>
    </source>
</evidence>
<dbReference type="Proteomes" id="UP000571324">
    <property type="component" value="Unassembled WGS sequence"/>
</dbReference>
<evidence type="ECO:0000256" key="6">
    <source>
        <dbReference type="ARBA" id="ARBA00022989"/>
    </source>
</evidence>
<feature type="transmembrane region" description="Helical" evidence="11">
    <location>
        <begin position="279"/>
        <end position="301"/>
    </location>
</feature>
<keyword evidence="6 11" id="KW-1133">Transmembrane helix</keyword>
<dbReference type="InterPro" id="IPR050208">
    <property type="entry name" value="MHC_class-I_related"/>
</dbReference>
<dbReference type="InterPro" id="IPR003006">
    <property type="entry name" value="Ig/MHC_CS"/>
</dbReference>
<gene>
    <name evidence="13" type="primary">Ha1f_0</name>
    <name evidence="13" type="ORF">ORISOL_R01140</name>
</gene>
<comment type="caution">
    <text evidence="13">The sequence shown here is derived from an EMBL/GenBank/DDBJ whole genome shotgun (WGS) entry which is preliminary data.</text>
</comment>
<keyword evidence="4" id="KW-0732">Signal</keyword>
<comment type="subcellular location">
    <subcellularLocation>
        <location evidence="1">Membrane</location>
        <topology evidence="1">Single-pass type I membrane protein</topology>
    </subcellularLocation>
</comment>
<dbReference type="PANTHER" id="PTHR16675:SF242">
    <property type="entry name" value="MAJOR HISTOCOMPATIBILITY COMPLEX CLASS I-RELATED GENE PROTEIN"/>
    <property type="match status" value="1"/>
</dbReference>
<dbReference type="EMBL" id="VZRL01003720">
    <property type="protein sequence ID" value="NWV23783.1"/>
    <property type="molecule type" value="Genomic_DNA"/>
</dbReference>
<dbReference type="InterPro" id="IPR007110">
    <property type="entry name" value="Ig-like_dom"/>
</dbReference>
<dbReference type="InterPro" id="IPR003597">
    <property type="entry name" value="Ig_C1-set"/>
</dbReference>
<evidence type="ECO:0000313" key="13">
    <source>
        <dbReference type="EMBL" id="NWV23783.1"/>
    </source>
</evidence>
<keyword evidence="8" id="KW-1015">Disulfide bond</keyword>
<dbReference type="PRINTS" id="PR01638">
    <property type="entry name" value="MHCCLASSI"/>
</dbReference>
<reference evidence="13 14" key="1">
    <citation type="submission" date="2019-09" db="EMBL/GenBank/DDBJ databases">
        <title>Bird 10,000 Genomes (B10K) Project - Family phase.</title>
        <authorList>
            <person name="Zhang G."/>
        </authorList>
    </citation>
    <scope>NUCLEOTIDE SEQUENCE [LARGE SCALE GENOMIC DNA]</scope>
    <source>
        <strain evidence="13">B10K-DU-029-52</strain>
    </source>
</reference>
<evidence type="ECO:0000256" key="9">
    <source>
        <dbReference type="ARBA" id="ARBA00023180"/>
    </source>
</evidence>
<dbReference type="Pfam" id="PF00129">
    <property type="entry name" value="MHC_I"/>
    <property type="match status" value="1"/>
</dbReference>
<keyword evidence="14" id="KW-1185">Reference proteome</keyword>
<dbReference type="PROSITE" id="PS00290">
    <property type="entry name" value="IG_MHC"/>
    <property type="match status" value="1"/>
</dbReference>
<feature type="domain" description="Ig-like" evidence="12">
    <location>
        <begin position="183"/>
        <end position="261"/>
    </location>
</feature>
<evidence type="ECO:0000256" key="1">
    <source>
        <dbReference type="ARBA" id="ARBA00004479"/>
    </source>
</evidence>
<keyword evidence="9" id="KW-0325">Glycoprotein</keyword>
<proteinExistence type="inferred from homology"/>
<name>A0A7K6DAL3_9PASS</name>
<dbReference type="AlphaFoldDB" id="A0A7K6DAL3"/>
<evidence type="ECO:0000256" key="5">
    <source>
        <dbReference type="ARBA" id="ARBA00022859"/>
    </source>
</evidence>
<keyword evidence="3 11" id="KW-0812">Transmembrane</keyword>
<evidence type="ECO:0000256" key="11">
    <source>
        <dbReference type="SAM" id="Phobius"/>
    </source>
</evidence>
<organism evidence="13 14">
    <name type="scientific">Origma solitaria</name>
    <dbReference type="NCBI Taxonomy" id="720586"/>
    <lineage>
        <taxon>Eukaryota</taxon>
        <taxon>Metazoa</taxon>
        <taxon>Chordata</taxon>
        <taxon>Craniata</taxon>
        <taxon>Vertebrata</taxon>
        <taxon>Euteleostomi</taxon>
        <taxon>Archelosauria</taxon>
        <taxon>Archosauria</taxon>
        <taxon>Dinosauria</taxon>
        <taxon>Saurischia</taxon>
        <taxon>Theropoda</taxon>
        <taxon>Coelurosauria</taxon>
        <taxon>Aves</taxon>
        <taxon>Neognathae</taxon>
        <taxon>Neoaves</taxon>
        <taxon>Telluraves</taxon>
        <taxon>Australaves</taxon>
        <taxon>Passeriformes</taxon>
        <taxon>Meliphagoidea</taxon>
        <taxon>Acanthizidae</taxon>
        <taxon>Origma</taxon>
    </lineage>
</organism>
<dbReference type="PANTHER" id="PTHR16675">
    <property type="entry name" value="MHC CLASS I-RELATED"/>
    <property type="match status" value="1"/>
</dbReference>